<feature type="compositionally biased region" description="Basic and acidic residues" evidence="1">
    <location>
        <begin position="33"/>
        <end position="52"/>
    </location>
</feature>
<organism evidence="2">
    <name type="scientific">viral metagenome</name>
    <dbReference type="NCBI Taxonomy" id="1070528"/>
    <lineage>
        <taxon>unclassified sequences</taxon>
        <taxon>metagenomes</taxon>
        <taxon>organismal metagenomes</taxon>
    </lineage>
</organism>
<name>A0A6C0IBX4_9ZZZZ</name>
<accession>A0A6C0IBX4</accession>
<dbReference type="EMBL" id="MN740154">
    <property type="protein sequence ID" value="QHT90514.1"/>
    <property type="molecule type" value="Genomic_DNA"/>
</dbReference>
<proteinExistence type="predicted"/>
<feature type="compositionally biased region" description="Polar residues" evidence="1">
    <location>
        <begin position="233"/>
        <end position="252"/>
    </location>
</feature>
<reference evidence="2" key="1">
    <citation type="journal article" date="2020" name="Nature">
        <title>Giant virus diversity and host interactions through global metagenomics.</title>
        <authorList>
            <person name="Schulz F."/>
            <person name="Roux S."/>
            <person name="Paez-Espino D."/>
            <person name="Jungbluth S."/>
            <person name="Walsh D.A."/>
            <person name="Denef V.J."/>
            <person name="McMahon K.D."/>
            <person name="Konstantinidis K.T."/>
            <person name="Eloe-Fadrosh E.A."/>
            <person name="Kyrpides N.C."/>
            <person name="Woyke T."/>
        </authorList>
    </citation>
    <scope>NUCLEOTIDE SEQUENCE</scope>
    <source>
        <strain evidence="2">GVMAG-M-3300023184-68</strain>
    </source>
</reference>
<sequence>MYMMENNQIRQINIDPELLKIPNNNGGSKRKHSTSEKSIRVRDPIKPKDHNKTTKRNALLKFIRRHQSQNAQQLLEGNDTLTNINAITSLPRNEIDETLEYLMGVADEVKKKEPQHIKGEYLPNTNFVGGRRSPDRLVPNSQYTLKHDHKSSENVSMKFPDHTLTPEPSNIVLNHRHLVGEEHPKYGCLRSGELPTYRQLQKQQQQPHFPKGWQGQGAIRAPSVLNGRDPQRGSLTPLPTQGETFSSLSSLPDRNDYVFGEGGNVKHSAESTTKSSEKDPSNIQLKIMRQRRTSRRTFKIGKSKTRPKVGVLISNRTIRKNIATNALLLKQVPITEIRRYLVKHNLITVGSNAPDYVLRKMYETSNTVCGEIFNHNNENLLHNFFHGKDEI</sequence>
<evidence type="ECO:0000256" key="1">
    <source>
        <dbReference type="SAM" id="MobiDB-lite"/>
    </source>
</evidence>
<feature type="region of interest" description="Disordered" evidence="1">
    <location>
        <begin position="221"/>
        <end position="281"/>
    </location>
</feature>
<feature type="region of interest" description="Disordered" evidence="1">
    <location>
        <begin position="18"/>
        <end position="53"/>
    </location>
</feature>
<dbReference type="AlphaFoldDB" id="A0A6C0IBX4"/>
<evidence type="ECO:0000313" key="2">
    <source>
        <dbReference type="EMBL" id="QHT90514.1"/>
    </source>
</evidence>
<protein>
    <submittedName>
        <fullName evidence="2">Uncharacterized protein</fullName>
    </submittedName>
</protein>